<dbReference type="AlphaFoldDB" id="A0A843UQG2"/>
<gene>
    <name evidence="1" type="ORF">Taro_017163</name>
</gene>
<name>A0A843UQG2_COLES</name>
<dbReference type="EMBL" id="NMUH01000777">
    <property type="protein sequence ID" value="MQL84657.1"/>
    <property type="molecule type" value="Genomic_DNA"/>
</dbReference>
<proteinExistence type="predicted"/>
<sequence length="108" mass="11273">MAVSMSCVLSGCLVQAPDCCFVVCSLVPVRGGTGECVSLTSWRVRVTAALAGEGLVIPTGPCSRGSPPYFLQLGAYRSGSSVSDWLRRRLWCLVLSAAVRGSVVSSCT</sequence>
<dbReference type="Proteomes" id="UP000652761">
    <property type="component" value="Unassembled WGS sequence"/>
</dbReference>
<comment type="caution">
    <text evidence="1">The sequence shown here is derived from an EMBL/GenBank/DDBJ whole genome shotgun (WGS) entry which is preliminary data.</text>
</comment>
<evidence type="ECO:0000313" key="1">
    <source>
        <dbReference type="EMBL" id="MQL84657.1"/>
    </source>
</evidence>
<evidence type="ECO:0000313" key="2">
    <source>
        <dbReference type="Proteomes" id="UP000652761"/>
    </source>
</evidence>
<protein>
    <submittedName>
        <fullName evidence="1">Uncharacterized protein</fullName>
    </submittedName>
</protein>
<organism evidence="1 2">
    <name type="scientific">Colocasia esculenta</name>
    <name type="common">Wild taro</name>
    <name type="synonym">Arum esculentum</name>
    <dbReference type="NCBI Taxonomy" id="4460"/>
    <lineage>
        <taxon>Eukaryota</taxon>
        <taxon>Viridiplantae</taxon>
        <taxon>Streptophyta</taxon>
        <taxon>Embryophyta</taxon>
        <taxon>Tracheophyta</taxon>
        <taxon>Spermatophyta</taxon>
        <taxon>Magnoliopsida</taxon>
        <taxon>Liliopsida</taxon>
        <taxon>Araceae</taxon>
        <taxon>Aroideae</taxon>
        <taxon>Colocasieae</taxon>
        <taxon>Colocasia</taxon>
    </lineage>
</organism>
<reference evidence="1" key="1">
    <citation type="submission" date="2017-07" db="EMBL/GenBank/DDBJ databases">
        <title>Taro Niue Genome Assembly and Annotation.</title>
        <authorList>
            <person name="Atibalentja N."/>
            <person name="Keating K."/>
            <person name="Fields C.J."/>
        </authorList>
    </citation>
    <scope>NUCLEOTIDE SEQUENCE</scope>
    <source>
        <strain evidence="1">Niue_2</strain>
        <tissue evidence="1">Leaf</tissue>
    </source>
</reference>
<keyword evidence="2" id="KW-1185">Reference proteome</keyword>
<accession>A0A843UQG2</accession>